<evidence type="ECO:0000259" key="2">
    <source>
        <dbReference type="Pfam" id="PF18803"/>
    </source>
</evidence>
<dbReference type="Pfam" id="PF18758">
    <property type="entry name" value="KDZ"/>
    <property type="match status" value="1"/>
</dbReference>
<protein>
    <recommendedName>
        <fullName evidence="2">CxC2-like cysteine cluster KDZ transposase-associated domain-containing protein</fullName>
    </recommendedName>
</protein>
<dbReference type="Proteomes" id="UP001498398">
    <property type="component" value="Unassembled WGS sequence"/>
</dbReference>
<accession>A0ABR1IKF7</accession>
<gene>
    <name evidence="3" type="ORF">VKT23_020400</name>
</gene>
<keyword evidence="4" id="KW-1185">Reference proteome</keyword>
<proteinExistence type="predicted"/>
<reference evidence="3 4" key="1">
    <citation type="submission" date="2024-01" db="EMBL/GenBank/DDBJ databases">
        <title>A draft genome for the cacao thread blight pathogen Marasmiellus scandens.</title>
        <authorList>
            <person name="Baruah I.K."/>
            <person name="Leung J."/>
            <person name="Bukari Y."/>
            <person name="Amoako-Attah I."/>
            <person name="Meinhardt L.W."/>
            <person name="Bailey B.A."/>
            <person name="Cohen S.P."/>
        </authorList>
    </citation>
    <scope>NUCLEOTIDE SEQUENCE [LARGE SCALE GENOMIC DNA]</scope>
    <source>
        <strain evidence="3 4">GH-19</strain>
    </source>
</reference>
<dbReference type="PANTHER" id="PTHR33096">
    <property type="entry name" value="CXC2 DOMAIN-CONTAINING PROTEIN"/>
    <property type="match status" value="1"/>
</dbReference>
<evidence type="ECO:0000256" key="1">
    <source>
        <dbReference type="SAM" id="MobiDB-lite"/>
    </source>
</evidence>
<organism evidence="3 4">
    <name type="scientific">Marasmiellus scandens</name>
    <dbReference type="NCBI Taxonomy" id="2682957"/>
    <lineage>
        <taxon>Eukaryota</taxon>
        <taxon>Fungi</taxon>
        <taxon>Dikarya</taxon>
        <taxon>Basidiomycota</taxon>
        <taxon>Agaricomycotina</taxon>
        <taxon>Agaricomycetes</taxon>
        <taxon>Agaricomycetidae</taxon>
        <taxon>Agaricales</taxon>
        <taxon>Marasmiineae</taxon>
        <taxon>Omphalotaceae</taxon>
        <taxon>Marasmiellus</taxon>
    </lineage>
</organism>
<feature type="region of interest" description="Disordered" evidence="1">
    <location>
        <begin position="547"/>
        <end position="573"/>
    </location>
</feature>
<dbReference type="Pfam" id="PF18803">
    <property type="entry name" value="CxC2"/>
    <property type="match status" value="1"/>
</dbReference>
<dbReference type="InterPro" id="IPR040521">
    <property type="entry name" value="KDZ"/>
</dbReference>
<feature type="domain" description="CxC2-like cysteine cluster KDZ transposase-associated" evidence="2">
    <location>
        <begin position="164"/>
        <end position="269"/>
    </location>
</feature>
<feature type="compositionally biased region" description="Polar residues" evidence="1">
    <location>
        <begin position="555"/>
        <end position="565"/>
    </location>
</feature>
<name>A0ABR1IKF7_9AGAR</name>
<evidence type="ECO:0000313" key="4">
    <source>
        <dbReference type="Proteomes" id="UP001498398"/>
    </source>
</evidence>
<sequence>MPPRRKKDLLEYSEADFNKSTQNRSTQSSIVSHTSYSITESRVKFQHQNFVYTVPQPTSTAPTITEPIEWNNVDFAVPDIVEYEACLKEAQYTHTAYLDPNYVDEPDINVDDPGVIRSKKPAEGDPVLAKWLQRERERFLYLLLGLEAHTKSIWNGNFWEKTSLAARGAVFQLGHFSEPCPCPERSTGGFFVVVSHDGIHQIQLQFCGCHGWADKTAQLIEARLFPATIDNPQTAFTFQCLETFQMLNFMSKITPFEYYNTLLRLTDNTFTSKVPDRYHEFLRVLREWRHLRMLKRSGRAYDDRGPANTHTGECALHCPACPIPGINLPSDYKTRADRSFLLYSEYVFNTQSQDRWKYTLFVGIDANFRLKRLDVSNEQRDPGLNHGYAYIVDTKPFYSYLEKFGEIIIDDKSTCSEHNALKQASAKGGKGVVSTGIGTIDCARHDMKRPASLGDLQKGERYVNMDYIFMSSMNQNAPQDVVVSYDISCQWGRHLPRRFQVYGDEYRPDPLQTYRFLVPKFHLAAHKMACQVQFSFNFTPLVGRTDGEGPERGWSATNAVSTSTREMGPGSRRDTLDDIFGDWNHRKRGVLPSLLLKRMAESLDAREKHTIAFKMLSAALPKIEVEKWDKAVIQWERDPSGLNPYEPKTKEKALKAVQLELAQEDNSNTSTPQIHKVSANSMIVQGLAIQEEHREVLAADNQQLKGCATDAQKTKIIERSTQLRRKIDRFCEIQNLYIPRLGFLRREAEENASPEQAVYSINIMLPSECVSSKVAVTKELCQTEFRLRLGEAHDALESLRRHLLLRDSVWRFRHAVLLGQRNMTRSQQILEDVDKKIKLAAARYRRAFRSLGLLAPVLGNYSWRDSLQRLEDTDIRAFKDSTDLDGTGHAPKRKKKSKYNTFKPQGHRTPSWIWLTTQHHSKQDMAEGIEWCKARARAFRWQEEVILLTEEMRRTQVFYTWQEKSWLERILEFDKSKIAGTLSSNVRAGVKAYAYRQAHFARSMKRHCEKTWKNVPGMLQGANRIITTANEAWEQIPDWVQKQIESESEKED</sequence>
<dbReference type="PANTHER" id="PTHR33096:SF1">
    <property type="entry name" value="CXC1-LIKE CYSTEINE CLUSTER ASSOCIATED WITH KDZ TRANSPOSASES DOMAIN-CONTAINING PROTEIN"/>
    <property type="match status" value="1"/>
</dbReference>
<evidence type="ECO:0000313" key="3">
    <source>
        <dbReference type="EMBL" id="KAK7434074.1"/>
    </source>
</evidence>
<comment type="caution">
    <text evidence="3">The sequence shown here is derived from an EMBL/GenBank/DDBJ whole genome shotgun (WGS) entry which is preliminary data.</text>
</comment>
<feature type="region of interest" description="Disordered" evidence="1">
    <location>
        <begin position="881"/>
        <end position="904"/>
    </location>
</feature>
<dbReference type="InterPro" id="IPR041457">
    <property type="entry name" value="CxC2_KDZ-assoc"/>
</dbReference>
<dbReference type="EMBL" id="JBANRG010000132">
    <property type="protein sequence ID" value="KAK7434074.1"/>
    <property type="molecule type" value="Genomic_DNA"/>
</dbReference>